<evidence type="ECO:0000313" key="8">
    <source>
        <dbReference type="EMBL" id="BCJ94194.1"/>
    </source>
</evidence>
<sequence length="402" mass="45337">MKVNKQNENSSMSLGQKKRLEKKREIERAKRNALLNKIISYSLVTLIAVGLVTIIGYSIYRNVTKIKPSSDFSAYLTDNGLIKDVTANELLDLVDYKNITAPLTEIEYSDESIDNDIKTLLKNKKELVTDTNALVKDGDIINIDYVGTVDGVEFSGGNTNGSGADLEIGSNTYVDDFETQLIGHKAGDKVTVNVTFPVDYSSSEDLAGKDAVFEVVINSIYKLPEFTDEFVKENLSDNASTVAEYREYVKQTNYDKNFDTWLVKYLMDNTTVQSYPTEYFNHLKSIKKYEDQMSVEYMNNFYASMGSNQTTTFESYVGMSEAKYDDSLEEAIKDRAKKALLCQAIYEKEGLSVSKDDYSTYFDEASTGGYDAQVEQQGTGYVMQQLIEKKVMEYVKDIVTVK</sequence>
<evidence type="ECO:0000313" key="9">
    <source>
        <dbReference type="Proteomes" id="UP000515561"/>
    </source>
</evidence>
<evidence type="ECO:0000256" key="3">
    <source>
        <dbReference type="ARBA" id="ARBA00023110"/>
    </source>
</evidence>
<feature type="transmembrane region" description="Helical" evidence="7">
    <location>
        <begin position="38"/>
        <end position="60"/>
    </location>
</feature>
<keyword evidence="9" id="KW-1185">Reference proteome</keyword>
<feature type="compositionally biased region" description="Polar residues" evidence="6">
    <location>
        <begin position="1"/>
        <end position="14"/>
    </location>
</feature>
<evidence type="ECO:0000256" key="1">
    <source>
        <dbReference type="ARBA" id="ARBA00000971"/>
    </source>
</evidence>
<keyword evidence="7" id="KW-0812">Transmembrane</keyword>
<dbReference type="RefSeq" id="WP_184091313.1">
    <property type="nucleotide sequence ID" value="NZ_AP023367.1"/>
</dbReference>
<dbReference type="EC" id="5.2.1.8" evidence="2 5"/>
<evidence type="ECO:0000256" key="2">
    <source>
        <dbReference type="ARBA" id="ARBA00013194"/>
    </source>
</evidence>
<dbReference type="InterPro" id="IPR037041">
    <property type="entry name" value="Trigger_fac_C_sf"/>
</dbReference>
<keyword evidence="4 5" id="KW-0413">Isomerase</keyword>
<gene>
    <name evidence="8" type="ORF">acsn021_17630</name>
</gene>
<dbReference type="InterPro" id="IPR027304">
    <property type="entry name" value="Trigger_fact/SurA_dom_sf"/>
</dbReference>
<dbReference type="GO" id="GO:0006457">
    <property type="term" value="P:protein folding"/>
    <property type="evidence" value="ECO:0007669"/>
    <property type="project" value="InterPro"/>
</dbReference>
<feature type="region of interest" description="Disordered" evidence="6">
    <location>
        <begin position="1"/>
        <end position="22"/>
    </location>
</feature>
<dbReference type="GO" id="GO:0003755">
    <property type="term" value="F:peptidyl-prolyl cis-trans isomerase activity"/>
    <property type="evidence" value="ECO:0007669"/>
    <property type="project" value="UniProtKB-KW"/>
</dbReference>
<dbReference type="InterPro" id="IPR046357">
    <property type="entry name" value="PPIase_dom_sf"/>
</dbReference>
<dbReference type="SUPFAM" id="SSF54534">
    <property type="entry name" value="FKBP-like"/>
    <property type="match status" value="1"/>
</dbReference>
<dbReference type="Proteomes" id="UP000515561">
    <property type="component" value="Chromosome"/>
</dbReference>
<keyword evidence="7" id="KW-1133">Transmembrane helix</keyword>
<protein>
    <recommendedName>
        <fullName evidence="2 5">peptidylprolyl isomerase</fullName>
        <ecNumber evidence="2 5">5.2.1.8</ecNumber>
    </recommendedName>
</protein>
<dbReference type="Gene3D" id="3.10.50.40">
    <property type="match status" value="1"/>
</dbReference>
<dbReference type="PROSITE" id="PS50059">
    <property type="entry name" value="FKBP_PPIASE"/>
    <property type="match status" value="1"/>
</dbReference>
<dbReference type="KEGG" id="acel:acsn021_17630"/>
<name>A0A6S6QU77_9FIRM</name>
<evidence type="ECO:0000256" key="4">
    <source>
        <dbReference type="ARBA" id="ARBA00023235"/>
    </source>
</evidence>
<comment type="catalytic activity">
    <reaction evidence="1 5">
        <text>[protein]-peptidylproline (omega=180) = [protein]-peptidylproline (omega=0)</text>
        <dbReference type="Rhea" id="RHEA:16237"/>
        <dbReference type="Rhea" id="RHEA-COMP:10747"/>
        <dbReference type="Rhea" id="RHEA-COMP:10748"/>
        <dbReference type="ChEBI" id="CHEBI:83833"/>
        <dbReference type="ChEBI" id="CHEBI:83834"/>
        <dbReference type="EC" id="5.2.1.8"/>
    </reaction>
</comment>
<dbReference type="SUPFAM" id="SSF109998">
    <property type="entry name" value="Triger factor/SurA peptide-binding domain-like"/>
    <property type="match status" value="1"/>
</dbReference>
<dbReference type="InterPro" id="IPR001179">
    <property type="entry name" value="PPIase_FKBP_dom"/>
</dbReference>
<dbReference type="Pfam" id="PF00254">
    <property type="entry name" value="FKBP_C"/>
    <property type="match status" value="1"/>
</dbReference>
<evidence type="ECO:0000256" key="7">
    <source>
        <dbReference type="SAM" id="Phobius"/>
    </source>
</evidence>
<organism evidence="8 9">
    <name type="scientific">Anaerocolumna cellulosilytica</name>
    <dbReference type="NCBI Taxonomy" id="433286"/>
    <lineage>
        <taxon>Bacteria</taxon>
        <taxon>Bacillati</taxon>
        <taxon>Bacillota</taxon>
        <taxon>Clostridia</taxon>
        <taxon>Lachnospirales</taxon>
        <taxon>Lachnospiraceae</taxon>
        <taxon>Anaerocolumna</taxon>
    </lineage>
</organism>
<proteinExistence type="predicted"/>
<dbReference type="GO" id="GO:0015031">
    <property type="term" value="P:protein transport"/>
    <property type="evidence" value="ECO:0007669"/>
    <property type="project" value="InterPro"/>
</dbReference>
<dbReference type="Gene3D" id="1.10.3120.10">
    <property type="entry name" value="Trigger factor, C-terminal domain"/>
    <property type="match status" value="1"/>
</dbReference>
<evidence type="ECO:0000256" key="6">
    <source>
        <dbReference type="SAM" id="MobiDB-lite"/>
    </source>
</evidence>
<keyword evidence="7" id="KW-0472">Membrane</keyword>
<evidence type="ECO:0000256" key="5">
    <source>
        <dbReference type="PROSITE-ProRule" id="PRU00277"/>
    </source>
</evidence>
<reference evidence="8 9" key="1">
    <citation type="journal article" date="2016" name="Int. J. Syst. Evol. Microbiol.">
        <title>Descriptions of Anaerotaenia torta gen. nov., sp. nov. and Anaerocolumna cellulosilytica gen. nov., sp. nov. isolated from a methanogenic reactor of cattle waste.</title>
        <authorList>
            <person name="Uek A."/>
            <person name="Ohtaki Y."/>
            <person name="Kaku N."/>
            <person name="Ueki K."/>
        </authorList>
    </citation>
    <scope>NUCLEOTIDE SEQUENCE [LARGE SCALE GENOMIC DNA]</scope>
    <source>
        <strain evidence="8 9">SN021</strain>
    </source>
</reference>
<keyword evidence="3 5" id="KW-0697">Rotamase</keyword>
<dbReference type="AlphaFoldDB" id="A0A6S6QU77"/>
<dbReference type="EMBL" id="AP023367">
    <property type="protein sequence ID" value="BCJ94194.1"/>
    <property type="molecule type" value="Genomic_DNA"/>
</dbReference>
<accession>A0A6S6QU77</accession>